<evidence type="ECO:0000256" key="1">
    <source>
        <dbReference type="SAM" id="Coils"/>
    </source>
</evidence>
<dbReference type="RefSeq" id="WP_137622077.1">
    <property type="nucleotide sequence ID" value="NZ_NXMA01000005.1"/>
</dbReference>
<dbReference type="Pfam" id="PF03374">
    <property type="entry name" value="ANT"/>
    <property type="match status" value="1"/>
</dbReference>
<dbReference type="GO" id="GO:0003677">
    <property type="term" value="F:DNA binding"/>
    <property type="evidence" value="ECO:0007669"/>
    <property type="project" value="UniProtKB-KW"/>
</dbReference>
<evidence type="ECO:0000313" key="3">
    <source>
        <dbReference type="EMBL" id="TKX32405.1"/>
    </source>
</evidence>
<keyword evidence="1" id="KW-0175">Coiled coil</keyword>
<keyword evidence="4" id="KW-1185">Reference proteome</keyword>
<evidence type="ECO:0000259" key="2">
    <source>
        <dbReference type="Pfam" id="PF03374"/>
    </source>
</evidence>
<reference evidence="3 4" key="1">
    <citation type="submission" date="2018-05" db="EMBL/GenBank/DDBJ databases">
        <title>Novel Campyloabacter and Helicobacter Species and Strains.</title>
        <authorList>
            <person name="Mannion A.J."/>
            <person name="Shen Z."/>
            <person name="Fox J.G."/>
        </authorList>
    </citation>
    <scope>NUCLEOTIDE SEQUENCE [LARGE SCALE GENOMIC DNA]</scope>
    <source>
        <strain evidence="4">MIT17-670</strain>
    </source>
</reference>
<evidence type="ECO:0000313" key="4">
    <source>
        <dbReference type="Proteomes" id="UP000310353"/>
    </source>
</evidence>
<dbReference type="Pfam" id="PF09669">
    <property type="entry name" value="Phage_pRha"/>
    <property type="match status" value="1"/>
</dbReference>
<feature type="domain" description="Antirepressor protein C-terminal" evidence="2">
    <location>
        <begin position="136"/>
        <end position="240"/>
    </location>
</feature>
<dbReference type="InterPro" id="IPR005039">
    <property type="entry name" value="Ant_C"/>
</dbReference>
<keyword evidence="3" id="KW-0238">DNA-binding</keyword>
<dbReference type="AlphaFoldDB" id="A0A4U7BQ15"/>
<organism evidence="3 4">
    <name type="scientific">Campylobacter aviculae</name>
    <dbReference type="NCBI Taxonomy" id="2510190"/>
    <lineage>
        <taxon>Bacteria</taxon>
        <taxon>Pseudomonadati</taxon>
        <taxon>Campylobacterota</taxon>
        <taxon>Epsilonproteobacteria</taxon>
        <taxon>Campylobacterales</taxon>
        <taxon>Campylobacteraceae</taxon>
        <taxon>Campylobacter</taxon>
    </lineage>
</organism>
<proteinExistence type="predicted"/>
<gene>
    <name evidence="3" type="ORF">CQA76_03525</name>
</gene>
<name>A0A4U7BQ15_9BACT</name>
<accession>A0A4U7BQ15</accession>
<protein>
    <submittedName>
        <fullName evidence="3">DNA-binding protein</fullName>
    </submittedName>
</protein>
<dbReference type="EMBL" id="NXMA01000005">
    <property type="protein sequence ID" value="TKX32405.1"/>
    <property type="molecule type" value="Genomic_DNA"/>
</dbReference>
<dbReference type="InterPro" id="IPR014054">
    <property type="entry name" value="Phage_regulatory_Rha"/>
</dbReference>
<dbReference type="OrthoDB" id="5362767at2"/>
<feature type="coiled-coil region" evidence="1">
    <location>
        <begin position="110"/>
        <end position="140"/>
    </location>
</feature>
<sequence length="243" mass="28263">MNLELFKKDENKEISLTSLEIAELTGKEHKHVIRDIETYLEKVVEGGVSKFGHTHQNPQNKQFYKCYRLPKREVLILVSGYSVELRAKIIDRLEYLENEIRKQSYKPLSLKESLKMQLDLLEKNEKLQEENINLKNEAEQNAPLIHFANRIKESNDAILIRDYAKILHEKNHLEIGEKRLFKILREKGFLMNDNKPYQKYIEQGLFKVSQTTISTIKGDRLVSTTKITGKGQIAVLKSILKAG</sequence>
<dbReference type="Proteomes" id="UP000310353">
    <property type="component" value="Unassembled WGS sequence"/>
</dbReference>
<comment type="caution">
    <text evidence="3">The sequence shown here is derived from an EMBL/GenBank/DDBJ whole genome shotgun (WGS) entry which is preliminary data.</text>
</comment>